<dbReference type="GO" id="GO:0006310">
    <property type="term" value="P:DNA recombination"/>
    <property type="evidence" value="ECO:0007669"/>
    <property type="project" value="InterPro"/>
</dbReference>
<organism evidence="9 10">
    <name type="scientific">Candidatus Shapirobacteria bacterium CG_4_9_14_0_2_um_filter_39_11</name>
    <dbReference type="NCBI Taxonomy" id="1974478"/>
    <lineage>
        <taxon>Bacteria</taxon>
        <taxon>Candidatus Shapironibacteriota</taxon>
    </lineage>
</organism>
<dbReference type="SUPFAM" id="SSF64182">
    <property type="entry name" value="DHH phosphoesterases"/>
    <property type="match status" value="1"/>
</dbReference>
<evidence type="ECO:0000313" key="9">
    <source>
        <dbReference type="EMBL" id="PJC28366.1"/>
    </source>
</evidence>
<dbReference type="GO" id="GO:0008409">
    <property type="term" value="F:5'-3' exonuclease activity"/>
    <property type="evidence" value="ECO:0007669"/>
    <property type="project" value="InterPro"/>
</dbReference>
<evidence type="ECO:0000256" key="3">
    <source>
        <dbReference type="ARBA" id="ARBA00022722"/>
    </source>
</evidence>
<feature type="domain" description="DDH" evidence="6">
    <location>
        <begin position="77"/>
        <end position="192"/>
    </location>
</feature>
<dbReference type="PANTHER" id="PTHR30255">
    <property type="entry name" value="SINGLE-STRANDED-DNA-SPECIFIC EXONUCLEASE RECJ"/>
    <property type="match status" value="1"/>
</dbReference>
<keyword evidence="5 9" id="KW-0269">Exonuclease</keyword>
<sequence length="544" mass="61098">MKWKILKKRKVQSAKCKIGEIIKILLGNRGLKTKKQQQEFLKPKDPYKLTTKEVGISPLQITKAVKRIKKAIKKKEKIIVYGDYDTDGVCATAISWEVLHGLGANVMPFIPTREEGYGMKVERLEEFAKDKVTLVITVDQGIIANQQVEHAKKLGIDVIITDHHTPGKEKPKAYSIVHTTKLSGAGVSWFLAKKFSKPGLDLATIGTVSDVMPLLGVNRAIVYRGLSDVRKTKRLGLKELYKMARIIPEKIGTYEIGFVIGPRLNASGRMDDPMASLRLICTRDSERAVTLAQILEQRNQERQLLTKRLTNQARELWLKEDGKSNLIFVSHETFQQGVVGLVAGKLMEEFYRPAIIVARGKEFSRASARSIEEFNIVEAIRACADILGPHGGHPRAAGFTVETSKIEILRNRLIKIAEEKLDKEKLAPVLKIDTEIDPQDLNFTLYQQIQRLSPFGEGNPQPVFASRQVKVVEAKTVGNGGRHLKLRIISRHSPVTFDAIAFGMASLYSQLSPEKPIDIAYNFQIDEWNGNRKLQLRLKDIKIG</sequence>
<evidence type="ECO:0000259" key="8">
    <source>
        <dbReference type="Pfam" id="PF17768"/>
    </source>
</evidence>
<keyword evidence="4" id="KW-0378">Hydrolase</keyword>
<dbReference type="InterPro" id="IPR038763">
    <property type="entry name" value="DHH_sf"/>
</dbReference>
<name>A0A2M8ETG8_9BACT</name>
<dbReference type="InterPro" id="IPR003156">
    <property type="entry name" value="DHHA1_dom"/>
</dbReference>
<accession>A0A2M8ETG8</accession>
<protein>
    <recommendedName>
        <fullName evidence="2">Single-stranded-DNA-specific exonuclease RecJ</fullName>
    </recommendedName>
</protein>
<comment type="similarity">
    <text evidence="1">Belongs to the RecJ family.</text>
</comment>
<dbReference type="Pfam" id="PF02272">
    <property type="entry name" value="DHHA1"/>
    <property type="match status" value="1"/>
</dbReference>
<dbReference type="GO" id="GO:0003676">
    <property type="term" value="F:nucleic acid binding"/>
    <property type="evidence" value="ECO:0007669"/>
    <property type="project" value="InterPro"/>
</dbReference>
<dbReference type="Pfam" id="PF17768">
    <property type="entry name" value="RecJ_OB"/>
    <property type="match status" value="1"/>
</dbReference>
<dbReference type="GO" id="GO:0006281">
    <property type="term" value="P:DNA repair"/>
    <property type="evidence" value="ECO:0007669"/>
    <property type="project" value="InterPro"/>
</dbReference>
<dbReference type="AlphaFoldDB" id="A0A2M8ETG8"/>
<dbReference type="Gene3D" id="2.40.50.460">
    <property type="match status" value="1"/>
</dbReference>
<dbReference type="Gene3D" id="3.90.1640.30">
    <property type="match status" value="1"/>
</dbReference>
<evidence type="ECO:0000259" key="7">
    <source>
        <dbReference type="Pfam" id="PF02272"/>
    </source>
</evidence>
<keyword evidence="3" id="KW-0540">Nuclease</keyword>
<evidence type="ECO:0000259" key="6">
    <source>
        <dbReference type="Pfam" id="PF01368"/>
    </source>
</evidence>
<dbReference type="InterPro" id="IPR041122">
    <property type="entry name" value="RecJ_OB"/>
</dbReference>
<dbReference type="InterPro" id="IPR051673">
    <property type="entry name" value="SSDNA_exonuclease_RecJ"/>
</dbReference>
<comment type="caution">
    <text evidence="9">The sequence shown here is derived from an EMBL/GenBank/DDBJ whole genome shotgun (WGS) entry which is preliminary data.</text>
</comment>
<evidence type="ECO:0000256" key="5">
    <source>
        <dbReference type="ARBA" id="ARBA00022839"/>
    </source>
</evidence>
<reference evidence="10" key="1">
    <citation type="submission" date="2017-09" db="EMBL/GenBank/DDBJ databases">
        <title>Depth-based differentiation of microbial function through sediment-hosted aquifers and enrichment of novel symbionts in the deep terrestrial subsurface.</title>
        <authorList>
            <person name="Probst A.J."/>
            <person name="Ladd B."/>
            <person name="Jarett J.K."/>
            <person name="Geller-Mcgrath D.E."/>
            <person name="Sieber C.M.K."/>
            <person name="Emerson J.B."/>
            <person name="Anantharaman K."/>
            <person name="Thomas B.C."/>
            <person name="Malmstrom R."/>
            <person name="Stieglmeier M."/>
            <person name="Klingl A."/>
            <person name="Woyke T."/>
            <person name="Ryan C.M."/>
            <person name="Banfield J.F."/>
        </authorList>
    </citation>
    <scope>NUCLEOTIDE SEQUENCE [LARGE SCALE GENOMIC DNA]</scope>
</reference>
<gene>
    <name evidence="9" type="primary">recJ</name>
    <name evidence="9" type="ORF">CO054_00445</name>
</gene>
<evidence type="ECO:0000256" key="4">
    <source>
        <dbReference type="ARBA" id="ARBA00022801"/>
    </source>
</evidence>
<dbReference type="Proteomes" id="UP000229816">
    <property type="component" value="Unassembled WGS sequence"/>
</dbReference>
<evidence type="ECO:0000313" key="10">
    <source>
        <dbReference type="Proteomes" id="UP000229816"/>
    </source>
</evidence>
<feature type="domain" description="RecJ OB" evidence="8">
    <location>
        <begin position="432"/>
        <end position="540"/>
    </location>
</feature>
<feature type="domain" description="DHHA1" evidence="7">
    <location>
        <begin position="327"/>
        <end position="418"/>
    </location>
</feature>
<proteinExistence type="inferred from homology"/>
<dbReference type="NCBIfam" id="TIGR00644">
    <property type="entry name" value="recJ"/>
    <property type="match status" value="1"/>
</dbReference>
<evidence type="ECO:0000256" key="1">
    <source>
        <dbReference type="ARBA" id="ARBA00005915"/>
    </source>
</evidence>
<dbReference type="EMBL" id="PFSF01000012">
    <property type="protein sequence ID" value="PJC28366.1"/>
    <property type="molecule type" value="Genomic_DNA"/>
</dbReference>
<dbReference type="PANTHER" id="PTHR30255:SF2">
    <property type="entry name" value="SINGLE-STRANDED-DNA-SPECIFIC EXONUCLEASE RECJ"/>
    <property type="match status" value="1"/>
</dbReference>
<dbReference type="InterPro" id="IPR004610">
    <property type="entry name" value="RecJ"/>
</dbReference>
<dbReference type="Pfam" id="PF01368">
    <property type="entry name" value="DHH"/>
    <property type="match status" value="1"/>
</dbReference>
<dbReference type="InterPro" id="IPR001667">
    <property type="entry name" value="DDH_dom"/>
</dbReference>
<evidence type="ECO:0000256" key="2">
    <source>
        <dbReference type="ARBA" id="ARBA00019841"/>
    </source>
</evidence>